<dbReference type="STRING" id="690307.A0A1L9X5G1"/>
<feature type="compositionally biased region" description="Pro residues" evidence="1">
    <location>
        <begin position="1327"/>
        <end position="1350"/>
    </location>
</feature>
<feature type="compositionally biased region" description="Basic and acidic residues" evidence="1">
    <location>
        <begin position="541"/>
        <end position="560"/>
    </location>
</feature>
<feature type="compositionally biased region" description="Polar residues" evidence="1">
    <location>
        <begin position="1470"/>
        <end position="1480"/>
    </location>
</feature>
<feature type="compositionally biased region" description="Polar residues" evidence="1">
    <location>
        <begin position="1402"/>
        <end position="1430"/>
    </location>
</feature>
<feature type="compositionally biased region" description="Polar residues" evidence="1">
    <location>
        <begin position="525"/>
        <end position="535"/>
    </location>
</feature>
<feature type="compositionally biased region" description="Polar residues" evidence="1">
    <location>
        <begin position="724"/>
        <end position="737"/>
    </location>
</feature>
<feature type="compositionally biased region" description="Low complexity" evidence="1">
    <location>
        <begin position="1481"/>
        <end position="1496"/>
    </location>
</feature>
<feature type="compositionally biased region" description="Polar residues" evidence="1">
    <location>
        <begin position="893"/>
        <end position="902"/>
    </location>
</feature>
<feature type="compositionally biased region" description="Polar residues" evidence="1">
    <location>
        <begin position="235"/>
        <end position="251"/>
    </location>
</feature>
<feature type="compositionally biased region" description="Basic and acidic residues" evidence="1">
    <location>
        <begin position="865"/>
        <end position="878"/>
    </location>
</feature>
<feature type="compositionally biased region" description="Polar residues" evidence="1">
    <location>
        <begin position="490"/>
        <end position="506"/>
    </location>
</feature>
<feature type="compositionally biased region" description="Basic and acidic residues" evidence="1">
    <location>
        <begin position="573"/>
        <end position="600"/>
    </location>
</feature>
<feature type="compositionally biased region" description="Polar residues" evidence="1">
    <location>
        <begin position="452"/>
        <end position="463"/>
    </location>
</feature>
<dbReference type="OMA" id="ECELERF"/>
<feature type="compositionally biased region" description="Basic residues" evidence="1">
    <location>
        <begin position="1"/>
        <end position="10"/>
    </location>
</feature>
<evidence type="ECO:0000313" key="2">
    <source>
        <dbReference type="EMBL" id="OJK03685.1"/>
    </source>
</evidence>
<evidence type="ECO:0000313" key="3">
    <source>
        <dbReference type="Proteomes" id="UP000184546"/>
    </source>
</evidence>
<feature type="region of interest" description="Disordered" evidence="1">
    <location>
        <begin position="1630"/>
        <end position="1650"/>
    </location>
</feature>
<feature type="compositionally biased region" description="Polar residues" evidence="1">
    <location>
        <begin position="663"/>
        <end position="677"/>
    </location>
</feature>
<feature type="compositionally biased region" description="Basic residues" evidence="1">
    <location>
        <begin position="1282"/>
        <end position="1302"/>
    </location>
</feature>
<feature type="region of interest" description="Disordered" evidence="1">
    <location>
        <begin position="1"/>
        <end position="56"/>
    </location>
</feature>
<feature type="compositionally biased region" description="Polar residues" evidence="1">
    <location>
        <begin position="264"/>
        <end position="279"/>
    </location>
</feature>
<feature type="compositionally biased region" description="Polar residues" evidence="1">
    <location>
        <begin position="1522"/>
        <end position="1545"/>
    </location>
</feature>
<feature type="region of interest" description="Disordered" evidence="1">
    <location>
        <begin position="329"/>
        <end position="385"/>
    </location>
</feature>
<dbReference type="OrthoDB" id="5335210at2759"/>
<feature type="region of interest" description="Disordered" evidence="1">
    <location>
        <begin position="398"/>
        <end position="696"/>
    </location>
</feature>
<protein>
    <submittedName>
        <fullName evidence="2">Uncharacterized protein</fullName>
    </submittedName>
</protein>
<organism evidence="2 3">
    <name type="scientific">Aspergillus aculeatus (strain ATCC 16872 / CBS 172.66 / WB 5094)</name>
    <dbReference type="NCBI Taxonomy" id="690307"/>
    <lineage>
        <taxon>Eukaryota</taxon>
        <taxon>Fungi</taxon>
        <taxon>Dikarya</taxon>
        <taxon>Ascomycota</taxon>
        <taxon>Pezizomycotina</taxon>
        <taxon>Eurotiomycetes</taxon>
        <taxon>Eurotiomycetidae</taxon>
        <taxon>Eurotiales</taxon>
        <taxon>Aspergillaceae</taxon>
        <taxon>Aspergillus</taxon>
        <taxon>Aspergillus subgen. Circumdati</taxon>
    </lineage>
</organism>
<accession>A0A1L9X5G1</accession>
<feature type="compositionally biased region" description="Polar residues" evidence="1">
    <location>
        <begin position="1073"/>
        <end position="1089"/>
    </location>
</feature>
<gene>
    <name evidence="2" type="ORF">ASPACDRAFT_39304</name>
</gene>
<name>A0A1L9X5G1_ASPA1</name>
<feature type="region of interest" description="Disordered" evidence="1">
    <location>
        <begin position="718"/>
        <end position="744"/>
    </location>
</feature>
<dbReference type="VEuPathDB" id="FungiDB:ASPACDRAFT_39304"/>
<dbReference type="RefSeq" id="XP_020060024.1">
    <property type="nucleotide sequence ID" value="XM_020200572.1"/>
</dbReference>
<feature type="compositionally biased region" description="Basic and acidic residues" evidence="1">
    <location>
        <begin position="825"/>
        <end position="834"/>
    </location>
</feature>
<sequence length="2021" mass="218427">MNRFRKNKKDKVKEEVIEVPESSSVGLSSKLSWKSKKEEPEEKSDFDLSSALPSTDDFRTSLLMPKLSARFSMLREQDDPDSIIGKASDDSVLFPKRASRLNLFGHNPGFLADIDEVSIDGRSIAPGRAQSIVSENISCGLDEDSSQNESIMSRGRRVESNNLFGGRQKVYKISSKSTLGASDSGRSQMSSRALYEPDLTTSAFHSPNAKEGVELMAEDFPQGSPSHEMEDALSRVSSAKRTTLSSTASGPTANARTSTAATSIDDQSLSGTSPQTSASEGLFSAPKSTMPGMASERGSVKSRRLYGQGLAQSAQNQQASTLQRLESLSRQRAGTPEHPPLNRAFSKSATNLRDRMQPLTITEPLPSNPSPTQPTSPESLFPSSEEALNIAAKGLKSPASTAYSVPPLSPPFSESEEGGALVAALRPEDHGKATASGLFNKPKTTFDESQFKQRQLQMHQGRSTPPLARPLPPPARSKLPELPGRARGFSNASYTSRPGSASSHYSEAQRPGSRSAANASPPKPTGTTFFTNSSHSDSEDEGRARLRDTSYTTDELHPALRPETPSKPSTPASEHRSPLPEVRYSDLGDLKPIAEHDLVEIKSSSGQDLPEKPDSPTLGPSGLGLSGLVRAHLRQDSDRSSIYPPPSPGLPAKPVEAKPVADTTGQYPKSAPHSANWQDELVSRHRREASTETQIEREEFANELAERRRKVQEKLKGFAEVESRSASPVSGRQTPDFTPSKPGNAFSFLKNKSGKQHLFSKQDLKGAKGLGYANASTPALVSDDPWREEEERPALPFAKHANSSTPHIAGERSFRSKMSVFGRSSQEDSRESSRSRGASPHSSFRSRRDRSTSDASGRSKSRSRRDRDGLETLEEVGHGSHHPMAYPDHDQYGIQSVTSSGRPSVEATEPAMYERCSSAASTRHRSGSRSAVSSFHDRPSYFSTNSSSLIGAAPRPSPIAPYSANATPPLDLNSENGSPLVPAISNNHQHHHALNRAPGNNGLTKRAINKTLISEPTLVSCTSNVPTVGLPPGASLSNGMKTPPIPPMNPRRRRQTTTQTILGALKGERHESQYTPSIDSAMEETSNFSDDGEKRPKSRARLRKSSSEGGNLNAKARHQLLADTHPPASVMYPAFNRVQSFCSSEDIFVSEAFDNFFNIWRPKKTAAEKEAQRQRSLDLQADIDQHLKLDSCPQRPPCRSRRQSLDPTMCRLTDAVVASSEPSDSNDVERTGDAQPAAPMPATPTAEVAAQAERESDDDDDADMSGHGQPAASFADIVQARKAQRKLNKKERKKRQAKKPAKKSSGGPHHQMAAAVAAAAAAAAAAPSPPPPPPPPSSPPPSPPPSPPSTLPLLVTSAADDSNGLVAQQPVTGAETQSIQIQVPLSPPPPYAPLPPGLFEAGQSQLVPTAVNPSCFSPTPSDVSSTTLSATEPPIVSLPPPYVSSDSAEASQALDYDDVGASHSRDLDSLTATQESESTHSFQESEPRSSSSTDASTIVVPLTEANPDVVQDPDPDVLDSCVTAQSTESTQQLQAPKPQTASPTDESILVTQLTETNVESLVSCSTELEDLPGIIGNPNNEHDNSSPETPADLVAAEEDACVSPREQEQQSNEEEHCTFNIEETIQDKAHTAEGQAGEMSKIADPPEESGTTDGLSTYFLGIYRDQILCDFGIELLRKGESDFACALLAHRIIMMRSPSLAVILKFPAYMEGYNQIIAVFGEKVGMMHGFEMALEYLYGAPLLDGHLLHQKTIKLLGYTEANHGELSFPFGSAKAELAYSYAVAGACLQIPDVIKAGIELTISMISWETIDEILQYSIRPEDYLITLKAFISFDPEAPSLGTPTASTPGAQNFKKRWAPQVVRACLEYMVDHLPPNFEFHCSNPRRNMTTPPPTDSEYIWPHYEDYTASWILASLPYPYLQEAFGLLRDRGLLSIKLAHALLLEREVNRLQGLLLWLRSGHSTSQEEIIPEIEALGYQEALTVISKDPRTGSPNVGVDRVWVGFNAAAVLVVLESTASPSN</sequence>
<feature type="compositionally biased region" description="Low complexity" evidence="1">
    <location>
        <begin position="19"/>
        <end position="32"/>
    </location>
</feature>
<feature type="compositionally biased region" description="Polar residues" evidence="1">
    <location>
        <begin position="1365"/>
        <end position="1383"/>
    </location>
</feature>
<feature type="region of interest" description="Disordered" evidence="1">
    <location>
        <begin position="1031"/>
        <end position="1113"/>
    </location>
</feature>
<feature type="compositionally biased region" description="Basic and acidic residues" evidence="1">
    <location>
        <begin position="35"/>
        <end position="46"/>
    </location>
</feature>
<evidence type="ECO:0000256" key="1">
    <source>
        <dbReference type="SAM" id="MobiDB-lite"/>
    </source>
</evidence>
<feature type="region of interest" description="Disordered" evidence="1">
    <location>
        <begin position="1217"/>
        <end position="1545"/>
    </location>
</feature>
<feature type="region of interest" description="Disordered" evidence="1">
    <location>
        <begin position="219"/>
        <end position="300"/>
    </location>
</feature>
<feature type="compositionally biased region" description="Pro residues" evidence="1">
    <location>
        <begin position="1385"/>
        <end position="1396"/>
    </location>
</feature>
<keyword evidence="3" id="KW-1185">Reference proteome</keyword>
<dbReference type="EMBL" id="KV878971">
    <property type="protein sequence ID" value="OJK03685.1"/>
    <property type="molecule type" value="Genomic_DNA"/>
</dbReference>
<dbReference type="GeneID" id="30974386"/>
<dbReference type="Proteomes" id="UP000184546">
    <property type="component" value="Unassembled WGS sequence"/>
</dbReference>
<feature type="compositionally biased region" description="Low complexity" evidence="1">
    <location>
        <begin position="1313"/>
        <end position="1326"/>
    </location>
</feature>
<proteinExistence type="predicted"/>
<feature type="compositionally biased region" description="Low complexity" evidence="1">
    <location>
        <begin position="252"/>
        <end position="263"/>
    </location>
</feature>
<feature type="region of interest" description="Disordered" evidence="1">
    <location>
        <begin position="770"/>
        <end position="940"/>
    </location>
</feature>
<reference evidence="3" key="1">
    <citation type="journal article" date="2017" name="Genome Biol.">
        <title>Comparative genomics reveals high biological diversity and specific adaptations in the industrially and medically important fungal genus Aspergillus.</title>
        <authorList>
            <person name="de Vries R.P."/>
            <person name="Riley R."/>
            <person name="Wiebenga A."/>
            <person name="Aguilar-Osorio G."/>
            <person name="Amillis S."/>
            <person name="Uchima C.A."/>
            <person name="Anderluh G."/>
            <person name="Asadollahi M."/>
            <person name="Askin M."/>
            <person name="Barry K."/>
            <person name="Battaglia E."/>
            <person name="Bayram O."/>
            <person name="Benocci T."/>
            <person name="Braus-Stromeyer S.A."/>
            <person name="Caldana C."/>
            <person name="Canovas D."/>
            <person name="Cerqueira G.C."/>
            <person name="Chen F."/>
            <person name="Chen W."/>
            <person name="Choi C."/>
            <person name="Clum A."/>
            <person name="Dos Santos R.A."/>
            <person name="Damasio A.R."/>
            <person name="Diallinas G."/>
            <person name="Emri T."/>
            <person name="Fekete E."/>
            <person name="Flipphi M."/>
            <person name="Freyberg S."/>
            <person name="Gallo A."/>
            <person name="Gournas C."/>
            <person name="Habgood R."/>
            <person name="Hainaut M."/>
            <person name="Harispe M.L."/>
            <person name="Henrissat B."/>
            <person name="Hilden K.S."/>
            <person name="Hope R."/>
            <person name="Hossain A."/>
            <person name="Karabika E."/>
            <person name="Karaffa L."/>
            <person name="Karanyi Z."/>
            <person name="Krasevec N."/>
            <person name="Kuo A."/>
            <person name="Kusch H."/>
            <person name="LaButti K."/>
            <person name="Lagendijk E.L."/>
            <person name="Lapidus A."/>
            <person name="Levasseur A."/>
            <person name="Lindquist E."/>
            <person name="Lipzen A."/>
            <person name="Logrieco A.F."/>
            <person name="MacCabe A."/>
            <person name="Maekelae M.R."/>
            <person name="Malavazi I."/>
            <person name="Melin P."/>
            <person name="Meyer V."/>
            <person name="Mielnichuk N."/>
            <person name="Miskei M."/>
            <person name="Molnar A.P."/>
            <person name="Mule G."/>
            <person name="Ngan C.Y."/>
            <person name="Orejas M."/>
            <person name="Orosz E."/>
            <person name="Ouedraogo J.P."/>
            <person name="Overkamp K.M."/>
            <person name="Park H.-S."/>
            <person name="Perrone G."/>
            <person name="Piumi F."/>
            <person name="Punt P.J."/>
            <person name="Ram A.F."/>
            <person name="Ramon A."/>
            <person name="Rauscher S."/>
            <person name="Record E."/>
            <person name="Riano-Pachon D.M."/>
            <person name="Robert V."/>
            <person name="Roehrig J."/>
            <person name="Ruller R."/>
            <person name="Salamov A."/>
            <person name="Salih N.S."/>
            <person name="Samson R.A."/>
            <person name="Sandor E."/>
            <person name="Sanguinetti M."/>
            <person name="Schuetze T."/>
            <person name="Sepcic K."/>
            <person name="Shelest E."/>
            <person name="Sherlock G."/>
            <person name="Sophianopoulou V."/>
            <person name="Squina F.M."/>
            <person name="Sun H."/>
            <person name="Susca A."/>
            <person name="Todd R.B."/>
            <person name="Tsang A."/>
            <person name="Unkles S.E."/>
            <person name="van de Wiele N."/>
            <person name="van Rossen-Uffink D."/>
            <person name="Oliveira J.V."/>
            <person name="Vesth T.C."/>
            <person name="Visser J."/>
            <person name="Yu J.-H."/>
            <person name="Zhou M."/>
            <person name="Andersen M.R."/>
            <person name="Archer D.B."/>
            <person name="Baker S.E."/>
            <person name="Benoit I."/>
            <person name="Brakhage A.A."/>
            <person name="Braus G.H."/>
            <person name="Fischer R."/>
            <person name="Frisvad J.C."/>
            <person name="Goldman G.H."/>
            <person name="Houbraken J."/>
            <person name="Oakley B."/>
            <person name="Pocsi I."/>
            <person name="Scazzocchio C."/>
            <person name="Seiboth B."/>
            <person name="vanKuyk P.A."/>
            <person name="Wortman J."/>
            <person name="Dyer P.S."/>
            <person name="Grigoriev I.V."/>
        </authorList>
    </citation>
    <scope>NUCLEOTIDE SEQUENCE [LARGE SCALE GENOMIC DNA]</scope>
    <source>
        <strain evidence="3">ATCC 16872 / CBS 172.66 / WB 5094</strain>
    </source>
</reference>